<dbReference type="SUPFAM" id="SSF53756">
    <property type="entry name" value="UDP-Glycosyltransferase/glycogen phosphorylase"/>
    <property type="match status" value="1"/>
</dbReference>
<dbReference type="InterPro" id="IPR015393">
    <property type="entry name" value="DUF1972"/>
</dbReference>
<keyword evidence="4" id="KW-1185">Reference proteome</keyword>
<dbReference type="Proteomes" id="UP000538931">
    <property type="component" value="Unassembled WGS sequence"/>
</dbReference>
<dbReference type="Pfam" id="PF09314">
    <property type="entry name" value="DUF1972"/>
    <property type="match status" value="1"/>
</dbReference>
<proteinExistence type="predicted"/>
<feature type="domain" description="DUF1972" evidence="1">
    <location>
        <begin position="7"/>
        <end position="180"/>
    </location>
</feature>
<dbReference type="PANTHER" id="PTHR46401:SF8">
    <property type="entry name" value="BLL6006 PROTEIN"/>
    <property type="match status" value="1"/>
</dbReference>
<sequence>MRHEGIKHLAILGTRGIPARHGGFETFAEKLSVYLVGRGWQVTVYCQEEGRGAIYESEWQGVRLVHVPVKTAGAAGTILFDWKATRHALSEPGIFLTLGYNTACFNVLQRLVGQTNIINMDGLEWKREKWGVMAKLWLRLNERVACRTANHLVADHPEIKQHLMTCAPERKITMLPYGAEEVTAADAALLEPYGLLPGRFSVVIARPEPENSSLEIVRAFSRKPRQHTLVVLGSFYPDIVPLHREVLDAASDEVLFPGAIYSAPTVQALRFHARLYLHGHKVGGTNPSLVEALGAGCAVIAQDNPFNRWVAGAGAVYFKTEADCVDLFDRLLDNEQQLTDLKTASRARFQQCFTWPHILHDYEQLLLGHYPVSEQE</sequence>
<organism evidence="3 4">
    <name type="scientific">Marinobacterium marinum</name>
    <dbReference type="NCBI Taxonomy" id="2756129"/>
    <lineage>
        <taxon>Bacteria</taxon>
        <taxon>Pseudomonadati</taxon>
        <taxon>Pseudomonadota</taxon>
        <taxon>Gammaproteobacteria</taxon>
        <taxon>Oceanospirillales</taxon>
        <taxon>Oceanospirillaceae</taxon>
        <taxon>Marinobacterium</taxon>
    </lineage>
</organism>
<dbReference type="Gene3D" id="3.40.50.2000">
    <property type="entry name" value="Glycogen Phosphorylase B"/>
    <property type="match status" value="2"/>
</dbReference>
<name>A0A7W2AA58_9GAMM</name>
<dbReference type="Pfam" id="PF13524">
    <property type="entry name" value="Glyco_trans_1_2"/>
    <property type="match status" value="1"/>
</dbReference>
<accession>A0A7W2AA58</accession>
<dbReference type="InterPro" id="IPR055259">
    <property type="entry name" value="YkvP/CgeB_Glyco_trans-like"/>
</dbReference>
<comment type="caution">
    <text evidence="3">The sequence shown here is derived from an EMBL/GenBank/DDBJ whole genome shotgun (WGS) entry which is preliminary data.</text>
</comment>
<dbReference type="EMBL" id="JACEMT010000036">
    <property type="protein sequence ID" value="MBA4501536.1"/>
    <property type="molecule type" value="Genomic_DNA"/>
</dbReference>
<evidence type="ECO:0000259" key="1">
    <source>
        <dbReference type="Pfam" id="PF09314"/>
    </source>
</evidence>
<dbReference type="AlphaFoldDB" id="A0A7W2AA58"/>
<evidence type="ECO:0000259" key="2">
    <source>
        <dbReference type="Pfam" id="PF13524"/>
    </source>
</evidence>
<feature type="domain" description="Spore protein YkvP/CgeB glycosyl transferase-like" evidence="2">
    <location>
        <begin position="217"/>
        <end position="362"/>
    </location>
</feature>
<evidence type="ECO:0000313" key="4">
    <source>
        <dbReference type="Proteomes" id="UP000538931"/>
    </source>
</evidence>
<reference evidence="3 4" key="1">
    <citation type="submission" date="2020-07" db="EMBL/GenBank/DDBJ databases">
        <title>Bacterium isolated from marien macroalgae.</title>
        <authorList>
            <person name="Zhu K."/>
            <person name="Lu D."/>
            <person name="Du Z."/>
        </authorList>
    </citation>
    <scope>NUCLEOTIDE SEQUENCE [LARGE SCALE GENOMIC DNA]</scope>
    <source>
        <strain evidence="3 4">3-1745</strain>
    </source>
</reference>
<dbReference type="GO" id="GO:0016757">
    <property type="term" value="F:glycosyltransferase activity"/>
    <property type="evidence" value="ECO:0007669"/>
    <property type="project" value="TreeGrafter"/>
</dbReference>
<dbReference type="PANTHER" id="PTHR46401">
    <property type="entry name" value="GLYCOSYLTRANSFERASE WBBK-RELATED"/>
    <property type="match status" value="1"/>
</dbReference>
<protein>
    <submittedName>
        <fullName evidence="3">DUF1972 domain-containing protein</fullName>
    </submittedName>
</protein>
<evidence type="ECO:0000313" key="3">
    <source>
        <dbReference type="EMBL" id="MBA4501536.1"/>
    </source>
</evidence>
<gene>
    <name evidence="3" type="ORF">H1S06_04065</name>
</gene>
<dbReference type="RefSeq" id="WP_181737500.1">
    <property type="nucleotide sequence ID" value="NZ_JACEMT010000036.1"/>
</dbReference>